<dbReference type="RefSeq" id="WP_100001965.1">
    <property type="nucleotide sequence ID" value="NZ_CP017941.1"/>
</dbReference>
<reference evidence="2 3" key="1">
    <citation type="journal article" date="2017" name="Int J Environ Stud">
        <title>Does the Miocene-Pliocene relict legume Oxytropis triphylla form nitrogen-fixing nodules with a combination of bacterial strains?</title>
        <authorList>
            <person name="Safronova V."/>
            <person name="Belimov A."/>
            <person name="Sazanova A."/>
            <person name="Kuznetsova I."/>
            <person name="Popova J."/>
            <person name="Andronov E."/>
            <person name="Verkhozina A."/>
            <person name="Tikhonovich I."/>
        </authorList>
    </citation>
    <scope>NUCLEOTIDE SEQUENCE [LARGE SCALE GENOMIC DNA]</scope>
    <source>
        <strain evidence="2 3">Tri-38</strain>
    </source>
</reference>
<dbReference type="EMBL" id="MZMT01000007">
    <property type="protein sequence ID" value="PIO46165.1"/>
    <property type="molecule type" value="Genomic_DNA"/>
</dbReference>
<feature type="region of interest" description="Disordered" evidence="1">
    <location>
        <begin position="36"/>
        <end position="65"/>
    </location>
</feature>
<sequence length="120" mass="13528">MKHVQDFADRRNAAAEAKKALLKKFVTAPKANDPQMVAKRTEREALSAARAARRAERERLFQEEQNRQQVEAAAVIEAAAAEANAREADAKNRISRVVSDEAERKAERDRRYAARKARQG</sequence>
<accession>A0A2N9W347</accession>
<feature type="region of interest" description="Disordered" evidence="1">
    <location>
        <begin position="96"/>
        <end position="120"/>
    </location>
</feature>
<evidence type="ECO:0000256" key="1">
    <source>
        <dbReference type="SAM" id="MobiDB-lite"/>
    </source>
</evidence>
<comment type="caution">
    <text evidence="2">The sequence shown here is derived from an EMBL/GenBank/DDBJ whole genome shotgun (WGS) entry which is preliminary data.</text>
</comment>
<protein>
    <submittedName>
        <fullName evidence="2">Uncharacterized protein</fullName>
    </submittedName>
</protein>
<organism evidence="2 3">
    <name type="scientific">Phyllobacterium zundukense</name>
    <dbReference type="NCBI Taxonomy" id="1867719"/>
    <lineage>
        <taxon>Bacteria</taxon>
        <taxon>Pseudomonadati</taxon>
        <taxon>Pseudomonadota</taxon>
        <taxon>Alphaproteobacteria</taxon>
        <taxon>Hyphomicrobiales</taxon>
        <taxon>Phyllobacteriaceae</taxon>
        <taxon>Phyllobacterium</taxon>
    </lineage>
</organism>
<gene>
    <name evidence="2" type="ORF">B5P45_03985</name>
</gene>
<feature type="compositionally biased region" description="Basic and acidic residues" evidence="1">
    <location>
        <begin position="96"/>
        <end position="112"/>
    </location>
</feature>
<dbReference type="InterPro" id="IPR045510">
    <property type="entry name" value="DUF6481"/>
</dbReference>
<evidence type="ECO:0000313" key="3">
    <source>
        <dbReference type="Proteomes" id="UP000232163"/>
    </source>
</evidence>
<dbReference type="Pfam" id="PF20089">
    <property type="entry name" value="DUF6481"/>
    <property type="match status" value="1"/>
</dbReference>
<dbReference type="KEGG" id="pht:BLM14_21480"/>
<dbReference type="Proteomes" id="UP000232163">
    <property type="component" value="Unassembled WGS sequence"/>
</dbReference>
<proteinExistence type="predicted"/>
<feature type="compositionally biased region" description="Basic and acidic residues" evidence="1">
    <location>
        <begin position="53"/>
        <end position="65"/>
    </location>
</feature>
<evidence type="ECO:0000313" key="2">
    <source>
        <dbReference type="EMBL" id="PIO46165.1"/>
    </source>
</evidence>
<dbReference type="AlphaFoldDB" id="A0A2N9W347"/>
<keyword evidence="3" id="KW-1185">Reference proteome</keyword>
<name>A0A2N9W347_9HYPH</name>